<dbReference type="PROSITE" id="PS50222">
    <property type="entry name" value="EF_HAND_2"/>
    <property type="match status" value="2"/>
</dbReference>
<dbReference type="InterPro" id="IPR018247">
    <property type="entry name" value="EF_Hand_1_Ca_BS"/>
</dbReference>
<dbReference type="Pfam" id="PF13833">
    <property type="entry name" value="EF-hand_8"/>
    <property type="match status" value="1"/>
</dbReference>
<evidence type="ECO:0000256" key="2">
    <source>
        <dbReference type="SAM" id="SignalP"/>
    </source>
</evidence>
<dbReference type="PROSITE" id="PS00018">
    <property type="entry name" value="EF_HAND_1"/>
    <property type="match status" value="2"/>
</dbReference>
<feature type="region of interest" description="Disordered" evidence="1">
    <location>
        <begin position="48"/>
        <end position="67"/>
    </location>
</feature>
<dbReference type="InterPro" id="IPR011992">
    <property type="entry name" value="EF-hand-dom_pair"/>
</dbReference>
<feature type="chain" id="PRO_5017222144" description="EF-hand domain-containing protein" evidence="2">
    <location>
        <begin position="26"/>
        <end position="182"/>
    </location>
</feature>
<feature type="signal peptide" evidence="2">
    <location>
        <begin position="1"/>
        <end position="25"/>
    </location>
</feature>
<dbReference type="Pfam" id="PF13202">
    <property type="entry name" value="EF-hand_5"/>
    <property type="match status" value="1"/>
</dbReference>
<evidence type="ECO:0000313" key="5">
    <source>
        <dbReference type="Proteomes" id="UP000265845"/>
    </source>
</evidence>
<reference evidence="4 5" key="1">
    <citation type="submission" date="2018-08" db="EMBL/GenBank/DDBJ databases">
        <title>Henriciella mobilis sp. nov., isolated from seawater.</title>
        <authorList>
            <person name="Cheng H."/>
            <person name="Wu Y.-H."/>
            <person name="Xu X.-W."/>
            <person name="Guo L.-L."/>
        </authorList>
    </citation>
    <scope>NUCLEOTIDE SEQUENCE [LARGE SCALE GENOMIC DNA]</scope>
    <source>
        <strain evidence="4 5">CCUG67844</strain>
    </source>
</reference>
<evidence type="ECO:0000256" key="1">
    <source>
        <dbReference type="SAM" id="MobiDB-lite"/>
    </source>
</evidence>
<keyword evidence="2" id="KW-0732">Signal</keyword>
<dbReference type="GO" id="GO:0005509">
    <property type="term" value="F:calcium ion binding"/>
    <property type="evidence" value="ECO:0007669"/>
    <property type="project" value="InterPro"/>
</dbReference>
<dbReference type="Proteomes" id="UP000265845">
    <property type="component" value="Unassembled WGS sequence"/>
</dbReference>
<evidence type="ECO:0000259" key="3">
    <source>
        <dbReference type="PROSITE" id="PS50222"/>
    </source>
</evidence>
<gene>
    <name evidence="4" type="ORF">D1222_03370</name>
</gene>
<comment type="caution">
    <text evidence="4">The sequence shown here is derived from an EMBL/GenBank/DDBJ whole genome shotgun (WGS) entry which is preliminary data.</text>
</comment>
<dbReference type="EMBL" id="QWGA01000003">
    <property type="protein sequence ID" value="RIJ31314.1"/>
    <property type="molecule type" value="Genomic_DNA"/>
</dbReference>
<protein>
    <recommendedName>
        <fullName evidence="3">EF-hand domain-containing protein</fullName>
    </recommendedName>
</protein>
<organism evidence="4 5">
    <name type="scientific">Henriciella algicola</name>
    <dbReference type="NCBI Taxonomy" id="1608422"/>
    <lineage>
        <taxon>Bacteria</taxon>
        <taxon>Pseudomonadati</taxon>
        <taxon>Pseudomonadota</taxon>
        <taxon>Alphaproteobacteria</taxon>
        <taxon>Hyphomonadales</taxon>
        <taxon>Hyphomonadaceae</taxon>
        <taxon>Henriciella</taxon>
    </lineage>
</organism>
<keyword evidence="5" id="KW-1185">Reference proteome</keyword>
<dbReference type="Gene3D" id="1.10.238.10">
    <property type="entry name" value="EF-hand"/>
    <property type="match status" value="2"/>
</dbReference>
<evidence type="ECO:0000313" key="4">
    <source>
        <dbReference type="EMBL" id="RIJ31314.1"/>
    </source>
</evidence>
<feature type="domain" description="EF-hand" evidence="3">
    <location>
        <begin position="129"/>
        <end position="164"/>
    </location>
</feature>
<feature type="domain" description="EF-hand" evidence="3">
    <location>
        <begin position="68"/>
        <end position="97"/>
    </location>
</feature>
<dbReference type="OrthoDB" id="7631435at2"/>
<name>A0A399RLZ8_9PROT</name>
<sequence length="182" mass="19968">MDHMQYKRILTVAALLVLFAGVAWADDAAAEAATDSGAGVASQAVQDVSADEAAQETPSRRSGGHSKQAFFEKYDVNGDGKVSEAEFMAERQVGYIRRDANADGAIHSEEYVSEYEVRLLKDLEDQRKRQIDQAEFRFNVLDKDEDGILSEDEFHASGTRMFTSLDTNGDGLVDEADGADSY</sequence>
<dbReference type="InterPro" id="IPR002048">
    <property type="entry name" value="EF_hand_dom"/>
</dbReference>
<dbReference type="AlphaFoldDB" id="A0A399RLZ8"/>
<dbReference type="SUPFAM" id="SSF47473">
    <property type="entry name" value="EF-hand"/>
    <property type="match status" value="1"/>
</dbReference>
<accession>A0A399RLZ8</accession>
<proteinExistence type="predicted"/>